<name>D4BAS6_9ENTR</name>
<protein>
    <submittedName>
        <fullName evidence="1">Uncharacterized protein</fullName>
    </submittedName>
</protein>
<dbReference type="EMBL" id="ABWL02000006">
    <property type="protein sequence ID" value="EFE09287.1"/>
    <property type="molecule type" value="Genomic_DNA"/>
</dbReference>
<dbReference type="AlphaFoldDB" id="D4BAS6"/>
<evidence type="ECO:0000313" key="1">
    <source>
        <dbReference type="EMBL" id="EFE09287.1"/>
    </source>
</evidence>
<sequence length="43" mass="5080">MLKQMRILLIIIVVINTFLKKRSANAMKTIRNEGLLVEKNRRL</sequence>
<reference evidence="1 2" key="1">
    <citation type="submission" date="2010-02" db="EMBL/GenBank/DDBJ databases">
        <authorList>
            <person name="Weinstock G."/>
            <person name="Sodergren E."/>
            <person name="Clifton S."/>
            <person name="Fulton L."/>
            <person name="Fulton B."/>
            <person name="Courtney L."/>
            <person name="Fronick C."/>
            <person name="Harrison M."/>
            <person name="Strong C."/>
            <person name="Farmer C."/>
            <person name="Delahaunty K."/>
            <person name="Markovic C."/>
            <person name="Hall O."/>
            <person name="Minx P."/>
            <person name="Tomlinson C."/>
            <person name="Mitreva M."/>
            <person name="Nelson J."/>
            <person name="Hou S."/>
            <person name="Wollam A."/>
            <person name="Pepin K.H."/>
            <person name="Johnson M."/>
            <person name="Bhonagiri V."/>
            <person name="Zhang X."/>
            <person name="Suruliraj S."/>
            <person name="Warren W."/>
            <person name="Chinwalla A."/>
            <person name="Mardis E.R."/>
            <person name="Wilson R.K."/>
        </authorList>
    </citation>
    <scope>NUCLEOTIDE SEQUENCE [LARGE SCALE GENOMIC DNA]</scope>
    <source>
        <strain evidence="1 2">ATCC 29220</strain>
    </source>
</reference>
<evidence type="ECO:0000313" key="2">
    <source>
        <dbReference type="Proteomes" id="UP000003880"/>
    </source>
</evidence>
<comment type="caution">
    <text evidence="1">The sequence shown here is derived from an EMBL/GenBank/DDBJ whole genome shotgun (WGS) entry which is preliminary data.</text>
</comment>
<dbReference type="HOGENOM" id="CLU_3231502_0_0_6"/>
<proteinExistence type="predicted"/>
<dbReference type="Proteomes" id="UP000003880">
    <property type="component" value="Unassembled WGS sequence"/>
</dbReference>
<organism evidence="1 2">
    <name type="scientific">Citrobacter youngae ATCC 29220</name>
    <dbReference type="NCBI Taxonomy" id="500640"/>
    <lineage>
        <taxon>Bacteria</taxon>
        <taxon>Pseudomonadati</taxon>
        <taxon>Pseudomonadota</taxon>
        <taxon>Gammaproteobacteria</taxon>
        <taxon>Enterobacterales</taxon>
        <taxon>Enterobacteriaceae</taxon>
        <taxon>Citrobacter</taxon>
        <taxon>Citrobacter freundii complex</taxon>
    </lineage>
</organism>
<gene>
    <name evidence="1" type="ORF">CIT292_07570</name>
</gene>
<accession>D4BAS6</accession>